<dbReference type="EMBL" id="CP035758">
    <property type="protein sequence ID" value="QBD83245.1"/>
    <property type="molecule type" value="Genomic_DNA"/>
</dbReference>
<dbReference type="Pfam" id="PF13579">
    <property type="entry name" value="Glyco_trans_4_4"/>
    <property type="match status" value="1"/>
</dbReference>
<dbReference type="KEGG" id="kbs:EPA93_47700"/>
<evidence type="ECO:0000256" key="1">
    <source>
        <dbReference type="ARBA" id="ARBA00022676"/>
    </source>
</evidence>
<protein>
    <submittedName>
        <fullName evidence="5">Glycosyltransferase</fullName>
    </submittedName>
</protein>
<dbReference type="PANTHER" id="PTHR12526">
    <property type="entry name" value="GLYCOSYLTRANSFERASE"/>
    <property type="match status" value="1"/>
</dbReference>
<dbReference type="SUPFAM" id="SSF53756">
    <property type="entry name" value="UDP-Glycosyltransferase/glycogen phosphorylase"/>
    <property type="match status" value="1"/>
</dbReference>
<evidence type="ECO:0000259" key="4">
    <source>
        <dbReference type="Pfam" id="PF13579"/>
    </source>
</evidence>
<proteinExistence type="predicted"/>
<dbReference type="CDD" id="cd03794">
    <property type="entry name" value="GT4_WbuB-like"/>
    <property type="match status" value="1"/>
</dbReference>
<reference evidence="5 6" key="1">
    <citation type="submission" date="2019-01" db="EMBL/GenBank/DDBJ databases">
        <title>Ktedonosporobacter rubrisoli SCAWS-G2.</title>
        <authorList>
            <person name="Huang Y."/>
            <person name="Yan B."/>
        </authorList>
    </citation>
    <scope>NUCLEOTIDE SEQUENCE [LARGE SCALE GENOMIC DNA]</scope>
    <source>
        <strain evidence="5 6">SCAWS-G2</strain>
    </source>
</reference>
<keyword evidence="2 5" id="KW-0808">Transferase</keyword>
<gene>
    <name evidence="5" type="ORF">EPA93_47700</name>
</gene>
<dbReference type="OrthoDB" id="509705at2"/>
<organism evidence="5 6">
    <name type="scientific">Ktedonosporobacter rubrisoli</name>
    <dbReference type="NCBI Taxonomy" id="2509675"/>
    <lineage>
        <taxon>Bacteria</taxon>
        <taxon>Bacillati</taxon>
        <taxon>Chloroflexota</taxon>
        <taxon>Ktedonobacteria</taxon>
        <taxon>Ktedonobacterales</taxon>
        <taxon>Ktedonosporobacteraceae</taxon>
        <taxon>Ktedonosporobacter</taxon>
    </lineage>
</organism>
<feature type="domain" description="Glycosyl transferase family 1" evidence="3">
    <location>
        <begin position="216"/>
        <end position="380"/>
    </location>
</feature>
<keyword evidence="6" id="KW-1185">Reference proteome</keyword>
<sequence length="424" mass="48403">MEPIRMSPCRLCVITFDWYPSEPRVHRLSETAVTAGHQVDVICLLQPGEPSFETRNGVNIYRLPASRHYAGSVPELLLSWLRFLLLATIKATSLHHKHRYELVHVHNIPDFLVFSALFPRFSGAKVILDVQDVTPELMTIKATGYRRALLRRLAIWQERLSTAFADHVVTVGWPFEELLLQRGVPSKKITIILNSAYPPLFPAAQRPPLPGSDVAEEEQTFILMYHGTVVERYGLDTALRAVALALPSIPRLHFKIRGAANPQYSVFLQKLVSELGISEHITFIEPTPYLDTIVDFIVHGDVGIIPYRNDTFADLVLPTKAYEFAWMQRPMIASNTRAMRSMFRAESVAFCDPSKPESFAEAIIDLYRHPEKRASMIMHASQDYEPYRWERMAERYEQLLMQLSGRQQMTAVEQPSLASRDVMT</sequence>
<dbReference type="PANTHER" id="PTHR12526:SF629">
    <property type="entry name" value="TEICHURONIC ACID BIOSYNTHESIS GLYCOSYLTRANSFERASE TUAH-RELATED"/>
    <property type="match status" value="1"/>
</dbReference>
<evidence type="ECO:0000259" key="3">
    <source>
        <dbReference type="Pfam" id="PF00534"/>
    </source>
</evidence>
<dbReference type="InterPro" id="IPR028098">
    <property type="entry name" value="Glyco_trans_4-like_N"/>
</dbReference>
<dbReference type="Proteomes" id="UP000290365">
    <property type="component" value="Chromosome"/>
</dbReference>
<dbReference type="AlphaFoldDB" id="A0A4P6K579"/>
<dbReference type="Gene3D" id="3.40.50.2000">
    <property type="entry name" value="Glycogen Phosphorylase B"/>
    <property type="match status" value="2"/>
</dbReference>
<keyword evidence="1" id="KW-0328">Glycosyltransferase</keyword>
<dbReference type="InterPro" id="IPR001296">
    <property type="entry name" value="Glyco_trans_1"/>
</dbReference>
<evidence type="ECO:0000256" key="2">
    <source>
        <dbReference type="ARBA" id="ARBA00022679"/>
    </source>
</evidence>
<evidence type="ECO:0000313" key="6">
    <source>
        <dbReference type="Proteomes" id="UP000290365"/>
    </source>
</evidence>
<feature type="domain" description="Glycosyltransferase subfamily 4-like N-terminal" evidence="4">
    <location>
        <begin position="22"/>
        <end position="194"/>
    </location>
</feature>
<name>A0A4P6K579_KTERU</name>
<accession>A0A4P6K579</accession>
<dbReference type="GO" id="GO:0016757">
    <property type="term" value="F:glycosyltransferase activity"/>
    <property type="evidence" value="ECO:0007669"/>
    <property type="project" value="UniProtKB-KW"/>
</dbReference>
<evidence type="ECO:0000313" key="5">
    <source>
        <dbReference type="EMBL" id="QBD83245.1"/>
    </source>
</evidence>
<dbReference type="Pfam" id="PF00534">
    <property type="entry name" value="Glycos_transf_1"/>
    <property type="match status" value="1"/>
</dbReference>